<evidence type="ECO:0000313" key="1">
    <source>
        <dbReference type="EMBL" id="CAB4129140.1"/>
    </source>
</evidence>
<proteinExistence type="predicted"/>
<name>A0A6J5L8S2_9CAUD</name>
<accession>A0A6J5L8S2</accession>
<protein>
    <submittedName>
        <fullName evidence="1">Uncharacterized protein</fullName>
    </submittedName>
</protein>
<reference evidence="1" key="1">
    <citation type="submission" date="2020-04" db="EMBL/GenBank/DDBJ databases">
        <authorList>
            <person name="Chiriac C."/>
            <person name="Salcher M."/>
            <person name="Ghai R."/>
            <person name="Kavagutti S V."/>
        </authorList>
    </citation>
    <scope>NUCLEOTIDE SEQUENCE</scope>
</reference>
<dbReference type="EMBL" id="LR796233">
    <property type="protein sequence ID" value="CAB4129140.1"/>
    <property type="molecule type" value="Genomic_DNA"/>
</dbReference>
<gene>
    <name evidence="1" type="ORF">UFOVP112_238</name>
</gene>
<organism evidence="1">
    <name type="scientific">uncultured Caudovirales phage</name>
    <dbReference type="NCBI Taxonomy" id="2100421"/>
    <lineage>
        <taxon>Viruses</taxon>
        <taxon>Duplodnaviria</taxon>
        <taxon>Heunggongvirae</taxon>
        <taxon>Uroviricota</taxon>
        <taxon>Caudoviricetes</taxon>
        <taxon>Peduoviridae</taxon>
        <taxon>Maltschvirus</taxon>
        <taxon>Maltschvirus maltsch</taxon>
    </lineage>
</organism>
<sequence>MKSPAEEKSDLIEELREQSMWGWIHRRAKTDPYLQEQLDKIVVYYRLKYEQRRR</sequence>